<evidence type="ECO:0000313" key="4">
    <source>
        <dbReference type="EMBL" id="SVE26582.1"/>
    </source>
</evidence>
<dbReference type="SUPFAM" id="SSF52518">
    <property type="entry name" value="Thiamin diphosphate-binding fold (THDP-binding)"/>
    <property type="match status" value="1"/>
</dbReference>
<feature type="non-terminal residue" evidence="4">
    <location>
        <position position="243"/>
    </location>
</feature>
<accession>A0A383C331</accession>
<evidence type="ECO:0000256" key="1">
    <source>
        <dbReference type="ARBA" id="ARBA00007812"/>
    </source>
</evidence>
<name>A0A383C331_9ZZZZ</name>
<dbReference type="Gene3D" id="3.40.50.970">
    <property type="match status" value="1"/>
</dbReference>
<dbReference type="AlphaFoldDB" id="A0A383C331"/>
<dbReference type="Pfam" id="PF02776">
    <property type="entry name" value="TPP_enzyme_N"/>
    <property type="match status" value="1"/>
</dbReference>
<dbReference type="PANTHER" id="PTHR18968:SF13">
    <property type="entry name" value="ACETOLACTATE SYNTHASE CATALYTIC SUBUNIT, MITOCHONDRIAL"/>
    <property type="match status" value="1"/>
</dbReference>
<dbReference type="GO" id="GO:0000287">
    <property type="term" value="F:magnesium ion binding"/>
    <property type="evidence" value="ECO:0007669"/>
    <property type="project" value="InterPro"/>
</dbReference>
<comment type="similarity">
    <text evidence="1">Belongs to the TPP enzyme family.</text>
</comment>
<dbReference type="GO" id="GO:0050660">
    <property type="term" value="F:flavin adenine dinucleotide binding"/>
    <property type="evidence" value="ECO:0007669"/>
    <property type="project" value="TreeGrafter"/>
</dbReference>
<dbReference type="GO" id="GO:0030976">
    <property type="term" value="F:thiamine pyrophosphate binding"/>
    <property type="evidence" value="ECO:0007669"/>
    <property type="project" value="InterPro"/>
</dbReference>
<reference evidence="4" key="1">
    <citation type="submission" date="2018-05" db="EMBL/GenBank/DDBJ databases">
        <authorList>
            <person name="Lanie J.A."/>
            <person name="Ng W.-L."/>
            <person name="Kazmierczak K.M."/>
            <person name="Andrzejewski T.M."/>
            <person name="Davidsen T.M."/>
            <person name="Wayne K.J."/>
            <person name="Tettelin H."/>
            <person name="Glass J.I."/>
            <person name="Rusch D."/>
            <person name="Podicherti R."/>
            <person name="Tsui H.-C.T."/>
            <person name="Winkler M.E."/>
        </authorList>
    </citation>
    <scope>NUCLEOTIDE SEQUENCE</scope>
</reference>
<evidence type="ECO:0000259" key="3">
    <source>
        <dbReference type="Pfam" id="PF02776"/>
    </source>
</evidence>
<dbReference type="InterPro" id="IPR029035">
    <property type="entry name" value="DHS-like_NAD/FAD-binding_dom"/>
</dbReference>
<dbReference type="GO" id="GO:0003984">
    <property type="term" value="F:acetolactate synthase activity"/>
    <property type="evidence" value="ECO:0007669"/>
    <property type="project" value="TreeGrafter"/>
</dbReference>
<feature type="domain" description="Thiamine pyrophosphate enzyme N-terminal TPP-binding" evidence="3">
    <location>
        <begin position="1"/>
        <end position="56"/>
    </location>
</feature>
<gene>
    <name evidence="4" type="ORF">METZ01_LOCUS479436</name>
</gene>
<dbReference type="PANTHER" id="PTHR18968">
    <property type="entry name" value="THIAMINE PYROPHOSPHATE ENZYMES"/>
    <property type="match status" value="1"/>
</dbReference>
<dbReference type="GO" id="GO:0009099">
    <property type="term" value="P:L-valine biosynthetic process"/>
    <property type="evidence" value="ECO:0007669"/>
    <property type="project" value="TreeGrafter"/>
</dbReference>
<dbReference type="GO" id="GO:0009097">
    <property type="term" value="P:isoleucine biosynthetic process"/>
    <property type="evidence" value="ECO:0007669"/>
    <property type="project" value="TreeGrafter"/>
</dbReference>
<dbReference type="EMBL" id="UINC01205416">
    <property type="protein sequence ID" value="SVE26582.1"/>
    <property type="molecule type" value="Genomic_DNA"/>
</dbReference>
<protein>
    <recommendedName>
        <fullName evidence="5">Thiamine pyrophosphate enzyme central domain-containing protein</fullName>
    </recommendedName>
</protein>
<dbReference type="SUPFAM" id="SSF52467">
    <property type="entry name" value="DHS-like NAD/FAD-binding domain"/>
    <property type="match status" value="1"/>
</dbReference>
<sequence>MAADGYSRMLASEGKRGVFCSQGGPGIENSFGGFAQAWADSVPILYLPAGSPANVAEVKPNFNPQTNFAHITKWNSSITKSSEISTQMRRAMSALKNGRPGPVLLEMRSDAMAGEVDNTDDYSSPNSILNSPSLSNVKDAVKALGNAKKPVIWAGQGILYGAATEELKEFAEIMQIPVITTMPGKSGFDERHPLSLGAANRTAPKAVWSWLKDSDVLIGLGASFSKTTFGIDIPEGKFLIHNT</sequence>
<dbReference type="InterPro" id="IPR012001">
    <property type="entry name" value="Thiamin_PyroP_enz_TPP-bd_dom"/>
</dbReference>
<dbReference type="InterPro" id="IPR045229">
    <property type="entry name" value="TPP_enz"/>
</dbReference>
<proteinExistence type="inferred from homology"/>
<dbReference type="Gene3D" id="3.40.50.1220">
    <property type="entry name" value="TPP-binding domain"/>
    <property type="match status" value="1"/>
</dbReference>
<dbReference type="CDD" id="cd07035">
    <property type="entry name" value="TPP_PYR_POX_like"/>
    <property type="match status" value="1"/>
</dbReference>
<dbReference type="GO" id="GO:0005948">
    <property type="term" value="C:acetolactate synthase complex"/>
    <property type="evidence" value="ECO:0007669"/>
    <property type="project" value="TreeGrafter"/>
</dbReference>
<dbReference type="InterPro" id="IPR029061">
    <property type="entry name" value="THDP-binding"/>
</dbReference>
<organism evidence="4">
    <name type="scientific">marine metagenome</name>
    <dbReference type="NCBI Taxonomy" id="408172"/>
    <lineage>
        <taxon>unclassified sequences</taxon>
        <taxon>metagenomes</taxon>
        <taxon>ecological metagenomes</taxon>
    </lineage>
</organism>
<dbReference type="Pfam" id="PF00205">
    <property type="entry name" value="TPP_enzyme_M"/>
    <property type="match status" value="1"/>
</dbReference>
<feature type="domain" description="Thiamine pyrophosphate enzyme central" evidence="2">
    <location>
        <begin position="137"/>
        <end position="230"/>
    </location>
</feature>
<evidence type="ECO:0008006" key="5">
    <source>
        <dbReference type="Google" id="ProtNLM"/>
    </source>
</evidence>
<dbReference type="InterPro" id="IPR012000">
    <property type="entry name" value="Thiamin_PyroP_enz_cen_dom"/>
</dbReference>
<evidence type="ECO:0000259" key="2">
    <source>
        <dbReference type="Pfam" id="PF00205"/>
    </source>
</evidence>